<dbReference type="NCBIfam" id="TIGR01401">
    <property type="entry name" value="fliR_like_III"/>
    <property type="match status" value="1"/>
</dbReference>
<dbReference type="RefSeq" id="WP_121280981.1">
    <property type="nucleotide sequence ID" value="NZ_RBZV01000012.1"/>
</dbReference>
<dbReference type="EMBL" id="RBZV01000012">
    <property type="protein sequence ID" value="RKP44558.1"/>
    <property type="molecule type" value="Genomic_DNA"/>
</dbReference>
<dbReference type="PRINTS" id="PR00953">
    <property type="entry name" value="TYPE3IMRPROT"/>
</dbReference>
<feature type="transmembrane region" description="Helical" evidence="7">
    <location>
        <begin position="194"/>
        <end position="212"/>
    </location>
</feature>
<organism evidence="8 9">
    <name type="scientific">Trinickia fusca</name>
    <dbReference type="NCBI Taxonomy" id="2419777"/>
    <lineage>
        <taxon>Bacteria</taxon>
        <taxon>Pseudomonadati</taxon>
        <taxon>Pseudomonadota</taxon>
        <taxon>Betaproteobacteria</taxon>
        <taxon>Burkholderiales</taxon>
        <taxon>Burkholderiaceae</taxon>
        <taxon>Trinickia</taxon>
    </lineage>
</organism>
<protein>
    <submittedName>
        <fullName evidence="8">EscT/YscT/HrcT family type III secretion system export apparatus protein</fullName>
    </submittedName>
</protein>
<gene>
    <name evidence="8" type="ORF">D7S89_22015</name>
</gene>
<keyword evidence="5 7" id="KW-1133">Transmembrane helix</keyword>
<dbReference type="OrthoDB" id="9153610at2"/>
<evidence type="ECO:0000256" key="7">
    <source>
        <dbReference type="RuleBase" id="RU362072"/>
    </source>
</evidence>
<feature type="transmembrane region" description="Helical" evidence="7">
    <location>
        <begin position="224"/>
        <end position="245"/>
    </location>
</feature>
<keyword evidence="3 7" id="KW-1003">Cell membrane</keyword>
<evidence type="ECO:0000256" key="4">
    <source>
        <dbReference type="ARBA" id="ARBA00022692"/>
    </source>
</evidence>
<comment type="caution">
    <text evidence="8">The sequence shown here is derived from an EMBL/GenBank/DDBJ whole genome shotgun (WGS) entry which is preliminary data.</text>
</comment>
<evidence type="ECO:0000256" key="3">
    <source>
        <dbReference type="ARBA" id="ARBA00022475"/>
    </source>
</evidence>
<comment type="similarity">
    <text evidence="2 7">Belongs to the FliR/MopE/SpaR family.</text>
</comment>
<comment type="subcellular location">
    <subcellularLocation>
        <location evidence="1 7">Cell membrane</location>
        <topology evidence="1 7">Multi-pass membrane protein</topology>
    </subcellularLocation>
</comment>
<reference evidence="8 9" key="1">
    <citation type="submission" date="2018-10" db="EMBL/GenBank/DDBJ databases">
        <title>Paraburkholderia sp. 7MK8-2, isolated from soil.</title>
        <authorList>
            <person name="Gao Z.-H."/>
            <person name="Qiu L.-H."/>
        </authorList>
    </citation>
    <scope>NUCLEOTIDE SEQUENCE [LARGE SCALE GENOMIC DNA]</scope>
    <source>
        <strain evidence="8 9">7MK8-2</strain>
    </source>
</reference>
<dbReference type="GO" id="GO:0006605">
    <property type="term" value="P:protein targeting"/>
    <property type="evidence" value="ECO:0007669"/>
    <property type="project" value="UniProtKB-UniRule"/>
</dbReference>
<feature type="transmembrane region" description="Helical" evidence="7">
    <location>
        <begin position="134"/>
        <end position="157"/>
    </location>
</feature>
<keyword evidence="9" id="KW-1185">Reference proteome</keyword>
<evidence type="ECO:0000313" key="9">
    <source>
        <dbReference type="Proteomes" id="UP000280434"/>
    </source>
</evidence>
<evidence type="ECO:0000256" key="1">
    <source>
        <dbReference type="ARBA" id="ARBA00004651"/>
    </source>
</evidence>
<dbReference type="GO" id="GO:0005886">
    <property type="term" value="C:plasma membrane"/>
    <property type="evidence" value="ECO:0007669"/>
    <property type="project" value="UniProtKB-SubCell"/>
</dbReference>
<dbReference type="Pfam" id="PF01311">
    <property type="entry name" value="Bac_export_1"/>
    <property type="match status" value="1"/>
</dbReference>
<dbReference type="PANTHER" id="PTHR30065:SF1">
    <property type="entry name" value="SURFACE PRESENTATION OF ANTIGENS PROTEIN SPAR"/>
    <property type="match status" value="1"/>
</dbReference>
<dbReference type="Proteomes" id="UP000280434">
    <property type="component" value="Unassembled WGS sequence"/>
</dbReference>
<evidence type="ECO:0000256" key="5">
    <source>
        <dbReference type="ARBA" id="ARBA00022989"/>
    </source>
</evidence>
<evidence type="ECO:0000313" key="8">
    <source>
        <dbReference type="EMBL" id="RKP44558.1"/>
    </source>
</evidence>
<dbReference type="PANTHER" id="PTHR30065">
    <property type="entry name" value="FLAGELLAR BIOSYNTHETIC PROTEIN FLIR"/>
    <property type="match status" value="1"/>
</dbReference>
<evidence type="ECO:0000256" key="2">
    <source>
        <dbReference type="ARBA" id="ARBA00009772"/>
    </source>
</evidence>
<proteinExistence type="inferred from homology"/>
<name>A0A494X1F7_9BURK</name>
<keyword evidence="4 7" id="KW-0812">Transmembrane</keyword>
<dbReference type="InterPro" id="IPR006304">
    <property type="entry name" value="T3SS_SpaR/YscT"/>
</dbReference>
<keyword evidence="6 7" id="KW-0472">Membrane</keyword>
<comment type="caution">
    <text evidence="7">Lacks conserved residue(s) required for the propagation of feature annotation.</text>
</comment>
<sequence length="268" mass="28744">MSGGDLGLEQWAASLEQMAILFGLCSVRLLTVMIVLPPTDQNLIRGPVRNGLALLWSSVVAYGQQALLPQLHGFFLFEVGVKEAVIGLVIGYAASTIFWTADSVGQYIDDVAGYNNVQLTNPMSGQQTSLTSTLLLQCVTAAFWLLGGMSTLLSAIYESYHWWPLASVTPIPGNVLETFVMRETDTMMQTTAKLMAPLVMILVLVDLGFGIISKAAQRIDVNSLAHAIKGALSVLLVALLIGVVIDQVHSQLALTDIAAQMKGLLAVK</sequence>
<dbReference type="AlphaFoldDB" id="A0A494X1F7"/>
<accession>A0A494X1F7</accession>
<evidence type="ECO:0000256" key="6">
    <source>
        <dbReference type="ARBA" id="ARBA00023136"/>
    </source>
</evidence>
<dbReference type="InterPro" id="IPR002010">
    <property type="entry name" value="T3SS_IM_R"/>
</dbReference>
<feature type="transmembrane region" description="Helical" evidence="7">
    <location>
        <begin position="18"/>
        <end position="36"/>
    </location>
</feature>